<name>A0A6L9SDH3_9ACTN</name>
<dbReference type="InterPro" id="IPR029052">
    <property type="entry name" value="Metallo-depent_PP-like"/>
</dbReference>
<dbReference type="InterPro" id="IPR038607">
    <property type="entry name" value="PhoD-like_sf"/>
</dbReference>
<comment type="caution">
    <text evidence="2">The sequence shown here is derived from an EMBL/GenBank/DDBJ whole genome shotgun (WGS) entry which is preliminary data.</text>
</comment>
<organism evidence="2 3">
    <name type="scientific">Phytoactinopolyspora halotolerans</name>
    <dbReference type="NCBI Taxonomy" id="1981512"/>
    <lineage>
        <taxon>Bacteria</taxon>
        <taxon>Bacillati</taxon>
        <taxon>Actinomycetota</taxon>
        <taxon>Actinomycetes</taxon>
        <taxon>Jiangellales</taxon>
        <taxon>Jiangellaceae</taxon>
        <taxon>Phytoactinopolyspora</taxon>
    </lineage>
</organism>
<evidence type="ECO:0000313" key="2">
    <source>
        <dbReference type="EMBL" id="NEE03129.1"/>
    </source>
</evidence>
<keyword evidence="3" id="KW-1185">Reference proteome</keyword>
<dbReference type="InterPro" id="IPR052900">
    <property type="entry name" value="Phospholipid_Metab_Enz"/>
</dbReference>
<dbReference type="AlphaFoldDB" id="A0A6L9SDH3"/>
<evidence type="ECO:0000313" key="3">
    <source>
        <dbReference type="Proteomes" id="UP000475214"/>
    </source>
</evidence>
<feature type="domain" description="PhoD-like phosphatase metallophosphatase" evidence="1">
    <location>
        <begin position="18"/>
        <end position="148"/>
    </location>
</feature>
<dbReference type="Proteomes" id="UP000475214">
    <property type="component" value="Unassembled WGS sequence"/>
</dbReference>
<dbReference type="Gene3D" id="3.60.21.70">
    <property type="entry name" value="PhoD-like phosphatase"/>
    <property type="match status" value="1"/>
</dbReference>
<gene>
    <name evidence="2" type="ORF">G1H10_23470</name>
</gene>
<dbReference type="SUPFAM" id="SSF56300">
    <property type="entry name" value="Metallo-dependent phosphatases"/>
    <property type="match status" value="1"/>
</dbReference>
<accession>A0A6L9SDH3</accession>
<dbReference type="Pfam" id="PF09423">
    <property type="entry name" value="PhoD"/>
    <property type="match status" value="1"/>
</dbReference>
<dbReference type="EMBL" id="JAAGOA010000019">
    <property type="protein sequence ID" value="NEE03129.1"/>
    <property type="molecule type" value="Genomic_DNA"/>
</dbReference>
<reference evidence="2 3" key="1">
    <citation type="submission" date="2020-02" db="EMBL/GenBank/DDBJ databases">
        <authorList>
            <person name="Li X.-J."/>
            <person name="Han X.-M."/>
        </authorList>
    </citation>
    <scope>NUCLEOTIDE SEQUENCE [LARGE SCALE GENOMIC DNA]</scope>
    <source>
        <strain evidence="2 3">CCTCC AB 2017055</strain>
    </source>
</reference>
<dbReference type="InterPro" id="IPR018946">
    <property type="entry name" value="PhoD-like_MPP"/>
</dbReference>
<protein>
    <recommendedName>
        <fullName evidence="1">PhoD-like phosphatase metallophosphatase domain-containing protein</fullName>
    </recommendedName>
</protein>
<evidence type="ECO:0000259" key="1">
    <source>
        <dbReference type="Pfam" id="PF09423"/>
    </source>
</evidence>
<dbReference type="PANTHER" id="PTHR43606">
    <property type="entry name" value="PHOSPHATASE, PUTATIVE (AFU_ORTHOLOGUE AFUA_6G08710)-RELATED"/>
    <property type="match status" value="1"/>
</dbReference>
<sequence>MVAYAHDSSPRSPHLSVRVLAHQTAIAQLDVREGSETVVPMDTWDGYTASRERILDAARERGVRNLVSIAGDLHRSVASELRPDYDDDASPNVGTEFVGTSISSGRDGMDHDETGRILLAENPHIKYHNFQRGYVRCEVTPQQWTADYRVADKVTEPDGTVSTRARLVVEDGDPTIHTT</sequence>
<dbReference type="PANTHER" id="PTHR43606:SF2">
    <property type="entry name" value="ALKALINE PHOSPHATASE FAMILY PROTEIN (AFU_ORTHOLOGUE AFUA_5G03860)"/>
    <property type="match status" value="1"/>
</dbReference>
<proteinExistence type="predicted"/>